<dbReference type="GO" id="GO:0009506">
    <property type="term" value="C:plasmodesma"/>
    <property type="evidence" value="ECO:0007669"/>
    <property type="project" value="EnsemblPlants"/>
</dbReference>
<evidence type="ECO:0000313" key="3">
    <source>
        <dbReference type="Proteomes" id="UP000327085"/>
    </source>
</evidence>
<evidence type="ECO:0000313" key="1">
    <source>
        <dbReference type="EMBL" id="KAI5356221.1"/>
    </source>
</evidence>
<accession>A0A5E4EZS7</accession>
<dbReference type="AlphaFoldDB" id="A0A5E4EZS7"/>
<gene>
    <name evidence="2" type="ORF">ALMOND_2B031438</name>
    <name evidence="1" type="ORF">L3X38_009116</name>
</gene>
<reference evidence="1 4" key="3">
    <citation type="journal article" date="2022" name="G3 (Bethesda)">
        <title>Whole-genome sequence and methylome profiling of the almond [Prunus dulcis (Mill.) D.A. Webb] cultivar 'Nonpareil'.</title>
        <authorList>
            <person name="D'Amico-Willman K.M."/>
            <person name="Ouma W.Z."/>
            <person name="Meulia T."/>
            <person name="Sideli G.M."/>
            <person name="Gradziel T.M."/>
            <person name="Fresnedo-Ramirez J."/>
        </authorList>
    </citation>
    <scope>NUCLEOTIDE SEQUENCE [LARGE SCALE GENOMIC DNA]</scope>
    <source>
        <strain evidence="1">Clone GOH B32 T37-40</strain>
    </source>
</reference>
<dbReference type="EMBL" id="JAJFAZ020000001">
    <property type="protein sequence ID" value="KAI5356221.1"/>
    <property type="molecule type" value="Genomic_DNA"/>
</dbReference>
<evidence type="ECO:0000313" key="4">
    <source>
        <dbReference type="Proteomes" id="UP001054821"/>
    </source>
</evidence>
<proteinExistence type="predicted"/>
<dbReference type="InParanoid" id="A0A5E4EZS7"/>
<sequence>MEDLIAQFSFLSNQALQDKSFDPATIEDLMKLFEIEAYKSWAAVELEQQQEVEAAEVAMQEAEDYMDSVMESAMDEFRRFEAEMEAISKAELDSLVATAESARKMGTFMENAATIASKRYIEAALNSATASMKSAWKGISTSKEATAESARKEGSLLFVVVPFLLFGEKDKRQGG</sequence>
<protein>
    <submittedName>
        <fullName evidence="2">PREDICTED: LOC105169149</fullName>
    </submittedName>
</protein>
<dbReference type="PANTHER" id="PTHR37707:SF1">
    <property type="entry name" value="MATERNAL EFFECT EMBRYO ARREST 9"/>
    <property type="match status" value="1"/>
</dbReference>
<dbReference type="Proteomes" id="UP001054821">
    <property type="component" value="Chromosome 1"/>
</dbReference>
<dbReference type="PANTHER" id="PTHR37707">
    <property type="entry name" value="MATERNAL EFFECT EMBRYO ARREST 9"/>
    <property type="match status" value="1"/>
</dbReference>
<dbReference type="Proteomes" id="UP000327085">
    <property type="component" value="Chromosome 1"/>
</dbReference>
<dbReference type="EMBL" id="CABIKO010000051">
    <property type="protein sequence ID" value="VVA21295.1"/>
    <property type="molecule type" value="Genomic_DNA"/>
</dbReference>
<organism evidence="2 3">
    <name type="scientific">Prunus dulcis</name>
    <name type="common">Almond</name>
    <name type="synonym">Amygdalus dulcis</name>
    <dbReference type="NCBI Taxonomy" id="3755"/>
    <lineage>
        <taxon>Eukaryota</taxon>
        <taxon>Viridiplantae</taxon>
        <taxon>Streptophyta</taxon>
        <taxon>Embryophyta</taxon>
        <taxon>Tracheophyta</taxon>
        <taxon>Spermatophyta</taxon>
        <taxon>Magnoliopsida</taxon>
        <taxon>eudicotyledons</taxon>
        <taxon>Gunneridae</taxon>
        <taxon>Pentapetalae</taxon>
        <taxon>rosids</taxon>
        <taxon>fabids</taxon>
        <taxon>Rosales</taxon>
        <taxon>Rosaceae</taxon>
        <taxon>Amygdaloideae</taxon>
        <taxon>Amygdaleae</taxon>
        <taxon>Prunus</taxon>
    </lineage>
</organism>
<evidence type="ECO:0000313" key="2">
    <source>
        <dbReference type="EMBL" id="VVA21295.1"/>
    </source>
</evidence>
<dbReference type="OMA" id="EAYNSWA"/>
<dbReference type="Gramene" id="VVA21295">
    <property type="protein sequence ID" value="VVA21295"/>
    <property type="gene ID" value="Prudul26B031438"/>
</dbReference>
<name>A0A5E4EZS7_PRUDU</name>
<reference evidence="3" key="2">
    <citation type="journal article" date="2020" name="Plant J.">
        <title>Transposons played a major role in the diversification between the closely related almond and peach genomes: results from the almond genome sequence.</title>
        <authorList>
            <person name="Alioto T."/>
            <person name="Alexiou K.G."/>
            <person name="Bardil A."/>
            <person name="Barteri F."/>
            <person name="Castanera R."/>
            <person name="Cruz F."/>
            <person name="Dhingra A."/>
            <person name="Duval H."/>
            <person name="Fernandez I Marti A."/>
            <person name="Frias L."/>
            <person name="Galan B."/>
            <person name="Garcia J.L."/>
            <person name="Howad W."/>
            <person name="Gomez-Garrido J."/>
            <person name="Gut M."/>
            <person name="Julca I."/>
            <person name="Morata J."/>
            <person name="Puigdomenech P."/>
            <person name="Ribeca P."/>
            <person name="Rubio Cabetas M.J."/>
            <person name="Vlasova A."/>
            <person name="Wirthensohn M."/>
            <person name="Garcia-Mas J."/>
            <person name="Gabaldon T."/>
            <person name="Casacuberta J.M."/>
            <person name="Arus P."/>
        </authorList>
    </citation>
    <scope>NUCLEOTIDE SEQUENCE [LARGE SCALE GENOMIC DNA]</scope>
    <source>
        <strain evidence="3">cv. Texas</strain>
    </source>
</reference>
<reference evidence="2" key="1">
    <citation type="submission" date="2019-07" db="EMBL/GenBank/DDBJ databases">
        <authorList>
            <person name="Alioto T."/>
            <person name="Alioto T."/>
            <person name="Gomez Garrido J."/>
        </authorList>
    </citation>
    <scope>NUCLEOTIDE SEQUENCE</scope>
</reference>
<dbReference type="GO" id="GO:0009793">
    <property type="term" value="P:embryo development ending in seed dormancy"/>
    <property type="evidence" value="ECO:0007669"/>
    <property type="project" value="EnsemblPlants"/>
</dbReference>
<keyword evidence="4" id="KW-1185">Reference proteome</keyword>
<dbReference type="GO" id="GO:0009555">
    <property type="term" value="P:pollen development"/>
    <property type="evidence" value="ECO:0007669"/>
    <property type="project" value="EnsemblPlants"/>
</dbReference>